<proteinExistence type="predicted"/>
<dbReference type="GO" id="GO:0016579">
    <property type="term" value="P:protein deubiquitination"/>
    <property type="evidence" value="ECO:0007669"/>
    <property type="project" value="InterPro"/>
</dbReference>
<keyword evidence="12" id="KW-1185">Reference proteome</keyword>
<feature type="region of interest" description="Disordered" evidence="7">
    <location>
        <begin position="262"/>
        <end position="324"/>
    </location>
</feature>
<dbReference type="SUPFAM" id="SSF144232">
    <property type="entry name" value="HIT/MYND zinc finger-like"/>
    <property type="match status" value="1"/>
</dbReference>
<dbReference type="Pfam" id="PF01753">
    <property type="entry name" value="zf-MYND"/>
    <property type="match status" value="1"/>
</dbReference>
<dbReference type="InterPro" id="IPR001394">
    <property type="entry name" value="Peptidase_C19_UCH"/>
</dbReference>
<dbReference type="Pfam" id="PF04969">
    <property type="entry name" value="CS"/>
    <property type="match status" value="1"/>
</dbReference>
<dbReference type="PROSITE" id="PS50865">
    <property type="entry name" value="ZF_MYND_2"/>
    <property type="match status" value="1"/>
</dbReference>
<keyword evidence="5" id="KW-0862">Zinc</keyword>
<evidence type="ECO:0000256" key="5">
    <source>
        <dbReference type="ARBA" id="ARBA00022833"/>
    </source>
</evidence>
<dbReference type="PANTHER" id="PTHR21646">
    <property type="entry name" value="UBIQUITIN CARBOXYL-TERMINAL HYDROLASE"/>
    <property type="match status" value="1"/>
</dbReference>
<feature type="region of interest" description="Disordered" evidence="7">
    <location>
        <begin position="63"/>
        <end position="124"/>
    </location>
</feature>
<feature type="region of interest" description="Disordered" evidence="7">
    <location>
        <begin position="825"/>
        <end position="846"/>
    </location>
</feature>
<feature type="compositionally biased region" description="Polar residues" evidence="7">
    <location>
        <begin position="967"/>
        <end position="978"/>
    </location>
</feature>
<dbReference type="SUPFAM" id="SSF49764">
    <property type="entry name" value="HSP20-like chaperones"/>
    <property type="match status" value="1"/>
</dbReference>
<dbReference type="CDD" id="cd02674">
    <property type="entry name" value="Peptidase_C19R"/>
    <property type="match status" value="1"/>
</dbReference>
<feature type="region of interest" description="Disordered" evidence="7">
    <location>
        <begin position="957"/>
        <end position="986"/>
    </location>
</feature>
<evidence type="ECO:0000256" key="1">
    <source>
        <dbReference type="ARBA" id="ARBA00000707"/>
    </source>
</evidence>
<name>A0A7R9GB91_9CRUS</name>
<dbReference type="EMBL" id="CAJPEX010000511">
    <property type="protein sequence ID" value="CAG0916096.1"/>
    <property type="molecule type" value="Genomic_DNA"/>
</dbReference>
<dbReference type="PROSITE" id="PS51203">
    <property type="entry name" value="CS"/>
    <property type="match status" value="1"/>
</dbReference>
<dbReference type="InterPro" id="IPR007052">
    <property type="entry name" value="CS_dom"/>
</dbReference>
<evidence type="ECO:0000313" key="12">
    <source>
        <dbReference type="Proteomes" id="UP000678499"/>
    </source>
</evidence>
<feature type="domain" description="CS" evidence="10">
    <location>
        <begin position="129"/>
        <end position="232"/>
    </location>
</feature>
<reference evidence="11" key="1">
    <citation type="submission" date="2020-11" db="EMBL/GenBank/DDBJ databases">
        <authorList>
            <person name="Tran Van P."/>
        </authorList>
    </citation>
    <scope>NUCLEOTIDE SEQUENCE</scope>
</reference>
<evidence type="ECO:0000256" key="3">
    <source>
        <dbReference type="ARBA" id="ARBA00022723"/>
    </source>
</evidence>
<dbReference type="InterPro" id="IPR038765">
    <property type="entry name" value="Papain-like_cys_pep_sf"/>
</dbReference>
<organism evidence="11">
    <name type="scientific">Notodromas monacha</name>
    <dbReference type="NCBI Taxonomy" id="399045"/>
    <lineage>
        <taxon>Eukaryota</taxon>
        <taxon>Metazoa</taxon>
        <taxon>Ecdysozoa</taxon>
        <taxon>Arthropoda</taxon>
        <taxon>Crustacea</taxon>
        <taxon>Oligostraca</taxon>
        <taxon>Ostracoda</taxon>
        <taxon>Podocopa</taxon>
        <taxon>Podocopida</taxon>
        <taxon>Cypridocopina</taxon>
        <taxon>Cypridoidea</taxon>
        <taxon>Cyprididae</taxon>
        <taxon>Notodromas</taxon>
    </lineage>
</organism>
<dbReference type="EMBL" id="OA882548">
    <property type="protein sequence ID" value="CAD7275944.1"/>
    <property type="molecule type" value="Genomic_DNA"/>
</dbReference>
<dbReference type="Gene3D" id="6.10.140.2220">
    <property type="match status" value="1"/>
</dbReference>
<dbReference type="Gene3D" id="3.90.70.10">
    <property type="entry name" value="Cysteine proteinases"/>
    <property type="match status" value="2"/>
</dbReference>
<feature type="domain" description="MYND-type" evidence="9">
    <location>
        <begin position="637"/>
        <end position="676"/>
    </location>
</feature>
<dbReference type="InterPro" id="IPR002893">
    <property type="entry name" value="Znf_MYND"/>
</dbReference>
<evidence type="ECO:0000259" key="9">
    <source>
        <dbReference type="PROSITE" id="PS50865"/>
    </source>
</evidence>
<dbReference type="OrthoDB" id="265776at2759"/>
<dbReference type="InterPro" id="IPR028889">
    <property type="entry name" value="USP"/>
</dbReference>
<feature type="compositionally biased region" description="Pro residues" evidence="7">
    <location>
        <begin position="776"/>
        <end position="789"/>
    </location>
</feature>
<dbReference type="InterPro" id="IPR008978">
    <property type="entry name" value="HSP20-like_chaperone"/>
</dbReference>
<dbReference type="GO" id="GO:0008270">
    <property type="term" value="F:zinc ion binding"/>
    <property type="evidence" value="ECO:0007669"/>
    <property type="project" value="UniProtKB-KW"/>
</dbReference>
<feature type="compositionally biased region" description="Basic and acidic residues" evidence="7">
    <location>
        <begin position="301"/>
        <end position="316"/>
    </location>
</feature>
<dbReference type="AlphaFoldDB" id="A0A7R9GB91"/>
<evidence type="ECO:0000259" key="8">
    <source>
        <dbReference type="PROSITE" id="PS50235"/>
    </source>
</evidence>
<dbReference type="Pfam" id="PF00443">
    <property type="entry name" value="UCH"/>
    <property type="match status" value="1"/>
</dbReference>
<dbReference type="SUPFAM" id="SSF54001">
    <property type="entry name" value="Cysteine proteinases"/>
    <property type="match status" value="1"/>
</dbReference>
<keyword evidence="4 6" id="KW-0863">Zinc-finger</keyword>
<sequence>MVSDLSPREDIAFPKIVKAGTSTVDESESSGDHVVVLSYRLDSESDGELVKLNCDEVGPTLGDGVTKIEKTPEGGTQKSQIEWSDSSVVKHESVELMDMSEEEDFSPGDLTTARQNDDPVPPPVKFRRVEDVRTDFTEEDKNLSVHLYVKSIREDSLTVDFKEQSFSVLFNSSDQKFLSSQATSDDENHELFLWDVPLRDQINTGSCHYRVSQNKLELKLSKKQPAIWGGFLPEAKVVPNVPVNPVRFTSARPTSLQRENANEFYPGVLKPTPRRADTTSRITSGKDLSSRNVDPNLNTRSDVDREANNNEDHGFSSDEEDAEERIPVKVVSPGHTGLENIGNTCFMNSIIQCISNTRELRDYFLRDAHKPELNRTNPLGMQGKLAVAFGNLLHSMWSGREMSVAPTLIKKILAHKASQFLGFAQHDAHEFMAFLLDGLHEASTDLNRVVDKPYTPTVESQGRPDGDVADEAWKLYKRRNDSIIVDLFQGQYRSKLTCPSCKKVSITFDPFLYLSVPLPKRKMTVEPIFFRLNGTAVPLKLSLKIASDAMMSDLLQAVGDMLKIPGHCLRVAVVSESVFDEFPSYRTTLTQALHRCPRGRLMIYEVLDDDADESAEDPLIEFRVIQRLENPPKPRNCALCRHDQSDKPLRCNGCYRVAYCNTGCQSEHWNAHKQQCKRFCDPIGKPFIVSLRRSQATFARIVHLLESCARFSVNVMQPPVGGFSDGVATCGIKDASIPSSDAGRSSNAARDNVTAKPSGDLVTLQFSSSASEVEGAPPPPPLPPPPPKAYFPRNNPDITVQKLTSPIQSVLKHRRLTDSTNLTVSVPEVAAESEDDASPEAKVKSGMMRELDADDSEDDEGPSALPLLDGEEVRDVRSDTSVELQVSRKFPQFDVFLAPGMAAVRVHSSQLKQLTDNAGDKPIEFNCSRAEVFLDWRNDDKKQGFVIVENKPLNARDYVPPEDVSEKNSGFPSTSSSEDYGDSFPRRPIYNSSRFVYGAMSGDDDNDEETHTVHDCLRLFTEPERLSPEEAWYCSGCKKHREATKEMSLWRLPNILVLQLKRFSFKTLLWRDKINRMIRFPLRGLEVSPYCAGVSGQKPVYDLYGVVNHYGSMIGGHYTSYVRLCKVDDSRLSDVGWRCCDDSRVAPVEEDTVISRAAYVLFYKRRNESPSPSTSNLSPFVTLASPTRSSSAAAAVTAVANHDDDGNDAAPTVTNL</sequence>
<evidence type="ECO:0000256" key="4">
    <source>
        <dbReference type="ARBA" id="ARBA00022771"/>
    </source>
</evidence>
<evidence type="ECO:0000259" key="10">
    <source>
        <dbReference type="PROSITE" id="PS51203"/>
    </source>
</evidence>
<feature type="region of interest" description="Disordered" evidence="7">
    <location>
        <begin position="1195"/>
        <end position="1216"/>
    </location>
</feature>
<dbReference type="PANTHER" id="PTHR21646:SF74">
    <property type="entry name" value="UBIQUITIN CARBOXYL-TERMINAL HYDROLASE 19"/>
    <property type="match status" value="1"/>
</dbReference>
<feature type="compositionally biased region" description="Polar residues" evidence="7">
    <location>
        <begin position="74"/>
        <end position="87"/>
    </location>
</feature>
<feature type="domain" description="USP" evidence="8">
    <location>
        <begin position="336"/>
        <end position="1166"/>
    </location>
</feature>
<feature type="compositionally biased region" description="Polar residues" evidence="7">
    <location>
        <begin position="279"/>
        <end position="300"/>
    </location>
</feature>
<dbReference type="Proteomes" id="UP000678499">
    <property type="component" value="Unassembled WGS sequence"/>
</dbReference>
<dbReference type="GO" id="GO:0004843">
    <property type="term" value="F:cysteine-type deubiquitinase activity"/>
    <property type="evidence" value="ECO:0007669"/>
    <property type="project" value="UniProtKB-EC"/>
</dbReference>
<dbReference type="PROSITE" id="PS50235">
    <property type="entry name" value="USP_3"/>
    <property type="match status" value="1"/>
</dbReference>
<feature type="region of interest" description="Disordered" evidence="7">
    <location>
        <begin position="738"/>
        <end position="797"/>
    </location>
</feature>
<gene>
    <name evidence="11" type="ORF">NMOB1V02_LOCUS3727</name>
</gene>
<keyword evidence="3" id="KW-0479">Metal-binding</keyword>
<dbReference type="PROSITE" id="PS01360">
    <property type="entry name" value="ZF_MYND_1"/>
    <property type="match status" value="1"/>
</dbReference>
<evidence type="ECO:0000313" key="11">
    <source>
        <dbReference type="EMBL" id="CAD7275944.1"/>
    </source>
</evidence>
<dbReference type="InterPro" id="IPR050185">
    <property type="entry name" value="Ub_carboxyl-term_hydrolase"/>
</dbReference>
<evidence type="ECO:0000256" key="6">
    <source>
        <dbReference type="PROSITE-ProRule" id="PRU00134"/>
    </source>
</evidence>
<dbReference type="EC" id="3.4.19.12" evidence="2"/>
<dbReference type="InterPro" id="IPR018200">
    <property type="entry name" value="USP_CS"/>
</dbReference>
<feature type="compositionally biased region" description="Polar residues" evidence="7">
    <location>
        <begin position="738"/>
        <end position="749"/>
    </location>
</feature>
<accession>A0A7R9GB91</accession>
<protein>
    <recommendedName>
        <fullName evidence="2">ubiquitinyl hydrolase 1</fullName>
        <ecNumber evidence="2">3.4.19.12</ecNumber>
    </recommendedName>
</protein>
<comment type="catalytic activity">
    <reaction evidence="1">
        <text>Thiol-dependent hydrolysis of ester, thioester, amide, peptide and isopeptide bonds formed by the C-terminal Gly of ubiquitin (a 76-residue protein attached to proteins as an intracellular targeting signal).</text>
        <dbReference type="EC" id="3.4.19.12"/>
    </reaction>
</comment>
<dbReference type="PROSITE" id="PS00972">
    <property type="entry name" value="USP_1"/>
    <property type="match status" value="1"/>
</dbReference>
<dbReference type="PROSITE" id="PS00973">
    <property type="entry name" value="USP_2"/>
    <property type="match status" value="1"/>
</dbReference>
<evidence type="ECO:0000256" key="7">
    <source>
        <dbReference type="SAM" id="MobiDB-lite"/>
    </source>
</evidence>
<evidence type="ECO:0000256" key="2">
    <source>
        <dbReference type="ARBA" id="ARBA00012759"/>
    </source>
</evidence>
<dbReference type="Gene3D" id="2.60.40.790">
    <property type="match status" value="1"/>
</dbReference>